<keyword evidence="4" id="KW-0029">Amino-acid transport</keyword>
<dbReference type="PIRSF" id="PIRSF006060">
    <property type="entry name" value="AA_transporter"/>
    <property type="match status" value="1"/>
</dbReference>
<feature type="transmembrane region" description="Helical" evidence="8">
    <location>
        <begin position="150"/>
        <end position="170"/>
    </location>
</feature>
<name>A0A811NTE8_9POAL</name>
<feature type="transmembrane region" description="Helical" evidence="8">
    <location>
        <begin position="458"/>
        <end position="482"/>
    </location>
</feature>
<evidence type="ECO:0000256" key="1">
    <source>
        <dbReference type="ARBA" id="ARBA00004141"/>
    </source>
</evidence>
<feature type="transmembrane region" description="Helical" evidence="8">
    <location>
        <begin position="36"/>
        <end position="55"/>
    </location>
</feature>
<gene>
    <name evidence="9" type="ORF">NCGR_LOCUS19063</name>
</gene>
<dbReference type="AlphaFoldDB" id="A0A811NTE8"/>
<dbReference type="GO" id="GO:0016020">
    <property type="term" value="C:membrane"/>
    <property type="evidence" value="ECO:0007669"/>
    <property type="project" value="UniProtKB-SubCell"/>
</dbReference>
<dbReference type="GO" id="GO:0015180">
    <property type="term" value="F:L-alanine transmembrane transporter activity"/>
    <property type="evidence" value="ECO:0007669"/>
    <property type="project" value="TreeGrafter"/>
</dbReference>
<dbReference type="EMBL" id="CAJGYO010000005">
    <property type="protein sequence ID" value="CAD6228263.1"/>
    <property type="molecule type" value="Genomic_DNA"/>
</dbReference>
<evidence type="ECO:0000313" key="9">
    <source>
        <dbReference type="EMBL" id="CAD6228263.1"/>
    </source>
</evidence>
<dbReference type="Gene3D" id="1.20.1740.10">
    <property type="entry name" value="Amino acid/polyamine transporter I"/>
    <property type="match status" value="1"/>
</dbReference>
<evidence type="ECO:0000313" key="10">
    <source>
        <dbReference type="Proteomes" id="UP000604825"/>
    </source>
</evidence>
<dbReference type="GO" id="GO:0015185">
    <property type="term" value="F:gamma-aminobutyric acid transmembrane transporter activity"/>
    <property type="evidence" value="ECO:0007669"/>
    <property type="project" value="TreeGrafter"/>
</dbReference>
<feature type="transmembrane region" description="Helical" evidence="8">
    <location>
        <begin position="494"/>
        <end position="515"/>
    </location>
</feature>
<feature type="transmembrane region" description="Helical" evidence="8">
    <location>
        <begin position="263"/>
        <end position="285"/>
    </location>
</feature>
<proteinExistence type="inferred from homology"/>
<dbReference type="PANTHER" id="PTHR45649:SF18">
    <property type="entry name" value="OS01G0945100 PROTEIN"/>
    <property type="match status" value="1"/>
</dbReference>
<keyword evidence="5 8" id="KW-1133">Transmembrane helix</keyword>
<evidence type="ECO:0000256" key="8">
    <source>
        <dbReference type="SAM" id="Phobius"/>
    </source>
</evidence>
<feature type="transmembrane region" description="Helical" evidence="8">
    <location>
        <begin position="67"/>
        <end position="92"/>
    </location>
</feature>
<dbReference type="InterPro" id="IPR002293">
    <property type="entry name" value="AA/rel_permease1"/>
</dbReference>
<keyword evidence="3 8" id="KW-0812">Transmembrane</keyword>
<keyword evidence="6 8" id="KW-0472">Membrane</keyword>
<comment type="caution">
    <text evidence="9">The sequence shown here is derived from an EMBL/GenBank/DDBJ whole genome shotgun (WGS) entry which is preliminary data.</text>
</comment>
<dbReference type="OrthoDB" id="3257095at2759"/>
<feature type="transmembrane region" description="Helical" evidence="8">
    <location>
        <begin position="410"/>
        <end position="437"/>
    </location>
</feature>
<feature type="transmembrane region" description="Helical" evidence="8">
    <location>
        <begin position="316"/>
        <end position="337"/>
    </location>
</feature>
<dbReference type="Pfam" id="PF13520">
    <property type="entry name" value="AA_permease_2"/>
    <property type="match status" value="1"/>
</dbReference>
<keyword evidence="2" id="KW-0813">Transport</keyword>
<reference evidence="9" key="1">
    <citation type="submission" date="2020-10" db="EMBL/GenBank/DDBJ databases">
        <authorList>
            <person name="Han B."/>
            <person name="Lu T."/>
            <person name="Zhao Q."/>
            <person name="Huang X."/>
            <person name="Zhao Y."/>
        </authorList>
    </citation>
    <scope>NUCLEOTIDE SEQUENCE</scope>
</reference>
<evidence type="ECO:0000256" key="5">
    <source>
        <dbReference type="ARBA" id="ARBA00022989"/>
    </source>
</evidence>
<dbReference type="Proteomes" id="UP000604825">
    <property type="component" value="Unassembled WGS sequence"/>
</dbReference>
<protein>
    <submittedName>
        <fullName evidence="9">Uncharacterized protein</fullName>
    </submittedName>
</protein>
<sequence length="525" mass="56178">MGSVELPVADDADRARLQQLGYRQELKRGLSVVSNFAFSFSLISVLTGVTTTYNTGLRYGGPASMTLGWLIVALFNGCVALSMAEICSAYPTSGGLYYWSAKLSGEDWASLASWWTGTASVDFSLAQLIQVMVLLGTGRANGGGYMASKYVLLAIYAAILVVHGVINSLPIQRLSWLGKLGVFWNTAGVFVLVILIPAVAKERPGMEFIFTHFNTDNGVGIRDRAYIFAMGLLMSQYSLLGYDTSAHMTEETKNADWNGPMGIVASVALASVFGWVYLVALTSAVTDDIPYLLDAGNDAGGYAVAQALYDAFRRRFGSGAGGIVCLGIVAVAVFICGSTNVTSDSRMAYAFSRDGAMPFSRVWHRVNRHEVPFNAVWFSVAVAFVIALPLPDGGGFTRTLANLSSCLQSLGSQVAFQAMVSVATTGLYIAYALPILFRVTTARESFVPGPFHLGRRCSLIVGWVAVAWVALLTVLFSLPVAYPVAEANFNYTPVAVGGVLLLSVGAWVLHARFWFHGPVTNVAAG</sequence>
<dbReference type="GO" id="GO:0005313">
    <property type="term" value="F:L-glutamate transmembrane transporter activity"/>
    <property type="evidence" value="ECO:0007669"/>
    <property type="project" value="TreeGrafter"/>
</dbReference>
<dbReference type="GO" id="GO:0015189">
    <property type="term" value="F:L-lysine transmembrane transporter activity"/>
    <property type="evidence" value="ECO:0007669"/>
    <property type="project" value="TreeGrafter"/>
</dbReference>
<dbReference type="PANTHER" id="PTHR45649">
    <property type="entry name" value="AMINO-ACID PERMEASE BAT1"/>
    <property type="match status" value="1"/>
</dbReference>
<keyword evidence="10" id="KW-1185">Reference proteome</keyword>
<feature type="transmembrane region" description="Helical" evidence="8">
    <location>
        <begin position="371"/>
        <end position="390"/>
    </location>
</feature>
<evidence type="ECO:0000256" key="4">
    <source>
        <dbReference type="ARBA" id="ARBA00022970"/>
    </source>
</evidence>
<evidence type="ECO:0000256" key="3">
    <source>
        <dbReference type="ARBA" id="ARBA00022692"/>
    </source>
</evidence>
<evidence type="ECO:0000256" key="6">
    <source>
        <dbReference type="ARBA" id="ARBA00023136"/>
    </source>
</evidence>
<accession>A0A811NTE8</accession>
<evidence type="ECO:0000256" key="2">
    <source>
        <dbReference type="ARBA" id="ARBA00022448"/>
    </source>
</evidence>
<dbReference type="FunFam" id="1.20.1740.10:FF:000026">
    <property type="entry name" value="Amino-acid permease BAT1"/>
    <property type="match status" value="1"/>
</dbReference>
<organism evidence="9 10">
    <name type="scientific">Miscanthus lutarioriparius</name>
    <dbReference type="NCBI Taxonomy" id="422564"/>
    <lineage>
        <taxon>Eukaryota</taxon>
        <taxon>Viridiplantae</taxon>
        <taxon>Streptophyta</taxon>
        <taxon>Embryophyta</taxon>
        <taxon>Tracheophyta</taxon>
        <taxon>Spermatophyta</taxon>
        <taxon>Magnoliopsida</taxon>
        <taxon>Liliopsida</taxon>
        <taxon>Poales</taxon>
        <taxon>Poaceae</taxon>
        <taxon>PACMAD clade</taxon>
        <taxon>Panicoideae</taxon>
        <taxon>Andropogonodae</taxon>
        <taxon>Andropogoneae</taxon>
        <taxon>Saccharinae</taxon>
        <taxon>Miscanthus</taxon>
    </lineage>
</organism>
<comment type="similarity">
    <text evidence="7">Belongs to the amino acid-polyamine-organocation (APC) superfamily. Amino acid/choline transporter (ACT) (TC 2.A.3.4) family.</text>
</comment>
<evidence type="ECO:0000256" key="7">
    <source>
        <dbReference type="ARBA" id="ARBA00061200"/>
    </source>
</evidence>
<comment type="subcellular location">
    <subcellularLocation>
        <location evidence="1">Membrane</location>
        <topology evidence="1">Multi-pass membrane protein</topology>
    </subcellularLocation>
</comment>
<feature type="transmembrane region" description="Helical" evidence="8">
    <location>
        <begin position="182"/>
        <end position="200"/>
    </location>
</feature>